<keyword evidence="2" id="KW-1185">Reference proteome</keyword>
<dbReference type="Proteomes" id="UP000053070">
    <property type="component" value="Unassembled WGS sequence"/>
</dbReference>
<dbReference type="InterPro" id="IPR047111">
    <property type="entry name" value="YbaP-like"/>
</dbReference>
<dbReference type="PANTHER" id="PTHR40590:SF1">
    <property type="entry name" value="CYTOPLASMIC PROTEIN"/>
    <property type="match status" value="1"/>
</dbReference>
<evidence type="ECO:0008006" key="3">
    <source>
        <dbReference type="Google" id="ProtNLM"/>
    </source>
</evidence>
<dbReference type="EMBL" id="LBHC01000001">
    <property type="protein sequence ID" value="KLE33621.1"/>
    <property type="molecule type" value="Genomic_DNA"/>
</dbReference>
<accession>A0A0G9MSC0</accession>
<dbReference type="PROSITE" id="PS51257">
    <property type="entry name" value="PROKAR_LIPOPROTEIN"/>
    <property type="match status" value="1"/>
</dbReference>
<evidence type="ECO:0000313" key="1">
    <source>
        <dbReference type="EMBL" id="KLE33621.1"/>
    </source>
</evidence>
<protein>
    <recommendedName>
        <fullName evidence="3">Polysaccharide biosynthesis protein GumN</fullName>
    </recommendedName>
</protein>
<name>A0A0G9MSC0_9SPHN</name>
<dbReference type="STRING" id="502682.BMF35_a1885"/>
<gene>
    <name evidence="1" type="ORF">AAW01_02320</name>
</gene>
<evidence type="ECO:0000313" key="2">
    <source>
        <dbReference type="Proteomes" id="UP000053070"/>
    </source>
</evidence>
<comment type="caution">
    <text evidence="1">The sequence shown here is derived from an EMBL/GenBank/DDBJ whole genome shotgun (WGS) entry which is preliminary data.</text>
</comment>
<dbReference type="CDD" id="cd14789">
    <property type="entry name" value="Tiki"/>
    <property type="match status" value="1"/>
</dbReference>
<organism evidence="1 2">
    <name type="scientific">Aurantiacibacter gangjinensis</name>
    <dbReference type="NCBI Taxonomy" id="502682"/>
    <lineage>
        <taxon>Bacteria</taxon>
        <taxon>Pseudomonadati</taxon>
        <taxon>Pseudomonadota</taxon>
        <taxon>Alphaproteobacteria</taxon>
        <taxon>Sphingomonadales</taxon>
        <taxon>Erythrobacteraceae</taxon>
        <taxon>Aurantiacibacter</taxon>
    </lineage>
</organism>
<sequence>MIRAFLVALGGLWLASCSPLERESEWPDASPPIWEITGEDGQQGWLFGTVHALPDEVYWGTHLLDDTFENAGVLVVEVADLDASGGQALIADLSATPGQPPLLQRVEPSEREVVEQLVADADMHDRDFSETETWAAALMLSGAVRIGDPANGVDRELIAAADEVIGLEGFAAQLVMFDRLSEEAQSDLLHNVARAHAANSENGMLRAWLSGDDAALDAQINAAMADSPELRRILLTDRNRAWTRQIAQLIEQGRRPFVAVGAGHTVGNDGVVAMLRESGFTVERIQ</sequence>
<proteinExistence type="predicted"/>
<dbReference type="PANTHER" id="PTHR40590">
    <property type="entry name" value="CYTOPLASMIC PROTEIN-RELATED"/>
    <property type="match status" value="1"/>
</dbReference>
<dbReference type="Pfam" id="PF01963">
    <property type="entry name" value="TraB_PrgY_gumN"/>
    <property type="match status" value="1"/>
</dbReference>
<reference evidence="1 2" key="1">
    <citation type="submission" date="2015-04" db="EMBL/GenBank/DDBJ databases">
        <title>The draft genome sequence of Erythrobacr gangjinensis K7-2.</title>
        <authorList>
            <person name="Zhuang L."/>
            <person name="Liu Y."/>
            <person name="Shao Z."/>
        </authorList>
    </citation>
    <scope>NUCLEOTIDE SEQUENCE [LARGE SCALE GENOMIC DNA]</scope>
    <source>
        <strain evidence="1 2">K7-2</strain>
    </source>
</reference>
<dbReference type="PATRIC" id="fig|502682.8.peg.474"/>
<dbReference type="InterPro" id="IPR002816">
    <property type="entry name" value="TraB/PrgY/GumN_fam"/>
</dbReference>
<dbReference type="AlphaFoldDB" id="A0A0G9MSC0"/>